<dbReference type="Proteomes" id="UP001219525">
    <property type="component" value="Unassembled WGS sequence"/>
</dbReference>
<gene>
    <name evidence="2" type="ORF">GGX14DRAFT_660960</name>
</gene>
<comment type="caution">
    <text evidence="2">The sequence shown here is derived from an EMBL/GenBank/DDBJ whole genome shotgun (WGS) entry which is preliminary data.</text>
</comment>
<evidence type="ECO:0000313" key="2">
    <source>
        <dbReference type="EMBL" id="KAJ7199971.1"/>
    </source>
</evidence>
<keyword evidence="3" id="KW-1185">Reference proteome</keyword>
<protein>
    <submittedName>
        <fullName evidence="2">Uncharacterized protein</fullName>
    </submittedName>
</protein>
<feature type="region of interest" description="Disordered" evidence="1">
    <location>
        <begin position="1"/>
        <end position="26"/>
    </location>
</feature>
<feature type="compositionally biased region" description="Polar residues" evidence="1">
    <location>
        <begin position="239"/>
        <end position="250"/>
    </location>
</feature>
<proteinExistence type="predicted"/>
<sequence>MHSDRTSTRMRCGRTQPCAREPMGTEPSIKQANLLFGPGARSNMLQSAGSRQAMFVKARLVVDGSGEYTWSHARHEVSARNREVCNHCASSHKHASAPPMTNAPLSMRAGGPTPRKSLRVDRPTHTPCFRAPWIFLPTATALRRAQYRYAHTMLALAIPESLCDGRRYAAFDTCEAREGLLCGPRGVCLRSACTSRAVCVDKTAAPMSRRIRENCEFGGSLSGATTPSAMLTHLVETSNLPSTIRPSSKTPPHRRPPLLGYGMFPGARDDRDTLDEGGCGQRGAPRPARAPG</sequence>
<evidence type="ECO:0000256" key="1">
    <source>
        <dbReference type="SAM" id="MobiDB-lite"/>
    </source>
</evidence>
<feature type="region of interest" description="Disordered" evidence="1">
    <location>
        <begin position="239"/>
        <end position="292"/>
    </location>
</feature>
<name>A0AAD6Y3V4_9AGAR</name>
<dbReference type="EMBL" id="JARJCW010000065">
    <property type="protein sequence ID" value="KAJ7199971.1"/>
    <property type="molecule type" value="Genomic_DNA"/>
</dbReference>
<dbReference type="AlphaFoldDB" id="A0AAD6Y3V4"/>
<feature type="region of interest" description="Disordered" evidence="1">
    <location>
        <begin position="90"/>
        <end position="122"/>
    </location>
</feature>
<accession>A0AAD6Y3V4</accession>
<evidence type="ECO:0000313" key="3">
    <source>
        <dbReference type="Proteomes" id="UP001219525"/>
    </source>
</evidence>
<organism evidence="2 3">
    <name type="scientific">Mycena pura</name>
    <dbReference type="NCBI Taxonomy" id="153505"/>
    <lineage>
        <taxon>Eukaryota</taxon>
        <taxon>Fungi</taxon>
        <taxon>Dikarya</taxon>
        <taxon>Basidiomycota</taxon>
        <taxon>Agaricomycotina</taxon>
        <taxon>Agaricomycetes</taxon>
        <taxon>Agaricomycetidae</taxon>
        <taxon>Agaricales</taxon>
        <taxon>Marasmiineae</taxon>
        <taxon>Mycenaceae</taxon>
        <taxon>Mycena</taxon>
    </lineage>
</organism>
<reference evidence="2" key="1">
    <citation type="submission" date="2023-03" db="EMBL/GenBank/DDBJ databases">
        <title>Massive genome expansion in bonnet fungi (Mycena s.s.) driven by repeated elements and novel gene families across ecological guilds.</title>
        <authorList>
            <consortium name="Lawrence Berkeley National Laboratory"/>
            <person name="Harder C.B."/>
            <person name="Miyauchi S."/>
            <person name="Viragh M."/>
            <person name="Kuo A."/>
            <person name="Thoen E."/>
            <person name="Andreopoulos B."/>
            <person name="Lu D."/>
            <person name="Skrede I."/>
            <person name="Drula E."/>
            <person name="Henrissat B."/>
            <person name="Morin E."/>
            <person name="Kohler A."/>
            <person name="Barry K."/>
            <person name="LaButti K."/>
            <person name="Morin E."/>
            <person name="Salamov A."/>
            <person name="Lipzen A."/>
            <person name="Mereny Z."/>
            <person name="Hegedus B."/>
            <person name="Baldrian P."/>
            <person name="Stursova M."/>
            <person name="Weitz H."/>
            <person name="Taylor A."/>
            <person name="Grigoriev I.V."/>
            <person name="Nagy L.G."/>
            <person name="Martin F."/>
            <person name="Kauserud H."/>
        </authorList>
    </citation>
    <scope>NUCLEOTIDE SEQUENCE</scope>
    <source>
        <strain evidence="2">9144</strain>
    </source>
</reference>